<dbReference type="Gene3D" id="1.20.1250.20">
    <property type="entry name" value="MFS general substrate transporter like domains"/>
    <property type="match status" value="2"/>
</dbReference>
<name>A0A6J6J638_9ZZZZ</name>
<feature type="transmembrane region" description="Helical" evidence="7">
    <location>
        <begin position="138"/>
        <end position="161"/>
    </location>
</feature>
<dbReference type="AlphaFoldDB" id="A0A6J6J638"/>
<feature type="transmembrane region" description="Helical" evidence="7">
    <location>
        <begin position="302"/>
        <end position="324"/>
    </location>
</feature>
<feature type="transmembrane region" description="Helical" evidence="7">
    <location>
        <begin position="277"/>
        <end position="296"/>
    </location>
</feature>
<evidence type="ECO:0000256" key="6">
    <source>
        <dbReference type="ARBA" id="ARBA00023136"/>
    </source>
</evidence>
<feature type="transmembrane region" description="Helical" evidence="7">
    <location>
        <begin position="47"/>
        <end position="67"/>
    </location>
</feature>
<keyword evidence="3" id="KW-1003">Cell membrane</keyword>
<dbReference type="InterPro" id="IPR005829">
    <property type="entry name" value="Sugar_transporter_CS"/>
</dbReference>
<evidence type="ECO:0000256" key="7">
    <source>
        <dbReference type="SAM" id="Phobius"/>
    </source>
</evidence>
<feature type="transmembrane region" description="Helical" evidence="7">
    <location>
        <begin position="12"/>
        <end position="35"/>
    </location>
</feature>
<dbReference type="InterPro" id="IPR020846">
    <property type="entry name" value="MFS_dom"/>
</dbReference>
<dbReference type="InterPro" id="IPR050171">
    <property type="entry name" value="MFS_Transporters"/>
</dbReference>
<dbReference type="InterPro" id="IPR036259">
    <property type="entry name" value="MFS_trans_sf"/>
</dbReference>
<protein>
    <submittedName>
        <fullName evidence="9">Unannotated protein</fullName>
    </submittedName>
</protein>
<keyword evidence="6 7" id="KW-0472">Membrane</keyword>
<keyword evidence="2" id="KW-0813">Transport</keyword>
<dbReference type="PROSITE" id="PS00216">
    <property type="entry name" value="SUGAR_TRANSPORT_1"/>
    <property type="match status" value="1"/>
</dbReference>
<evidence type="ECO:0000256" key="4">
    <source>
        <dbReference type="ARBA" id="ARBA00022692"/>
    </source>
</evidence>
<keyword evidence="4 7" id="KW-0812">Transmembrane</keyword>
<evidence type="ECO:0000259" key="8">
    <source>
        <dbReference type="PROSITE" id="PS50850"/>
    </source>
</evidence>
<gene>
    <name evidence="9" type="ORF">UFOPK2001_00589</name>
</gene>
<dbReference type="SUPFAM" id="SSF103473">
    <property type="entry name" value="MFS general substrate transporter"/>
    <property type="match status" value="1"/>
</dbReference>
<evidence type="ECO:0000256" key="2">
    <source>
        <dbReference type="ARBA" id="ARBA00022448"/>
    </source>
</evidence>
<dbReference type="GO" id="GO:0022857">
    <property type="term" value="F:transmembrane transporter activity"/>
    <property type="evidence" value="ECO:0007669"/>
    <property type="project" value="InterPro"/>
</dbReference>
<evidence type="ECO:0000256" key="5">
    <source>
        <dbReference type="ARBA" id="ARBA00022989"/>
    </source>
</evidence>
<dbReference type="PRINTS" id="PR01035">
    <property type="entry name" value="TCRTETA"/>
</dbReference>
<evidence type="ECO:0000256" key="3">
    <source>
        <dbReference type="ARBA" id="ARBA00022475"/>
    </source>
</evidence>
<organism evidence="9">
    <name type="scientific">freshwater metagenome</name>
    <dbReference type="NCBI Taxonomy" id="449393"/>
    <lineage>
        <taxon>unclassified sequences</taxon>
        <taxon>metagenomes</taxon>
        <taxon>ecological metagenomes</taxon>
    </lineage>
</organism>
<accession>A0A6J6J638</accession>
<dbReference type="GO" id="GO:0005886">
    <property type="term" value="C:plasma membrane"/>
    <property type="evidence" value="ECO:0007669"/>
    <property type="project" value="UniProtKB-SubCell"/>
</dbReference>
<dbReference type="PANTHER" id="PTHR23517">
    <property type="entry name" value="RESISTANCE PROTEIN MDTM, PUTATIVE-RELATED-RELATED"/>
    <property type="match status" value="1"/>
</dbReference>
<feature type="transmembrane region" description="Helical" evidence="7">
    <location>
        <begin position="361"/>
        <end position="386"/>
    </location>
</feature>
<dbReference type="PROSITE" id="PS50850">
    <property type="entry name" value="MFS"/>
    <property type="match status" value="1"/>
</dbReference>
<dbReference type="InterPro" id="IPR011701">
    <property type="entry name" value="MFS"/>
</dbReference>
<dbReference type="InterPro" id="IPR001958">
    <property type="entry name" value="Tet-R_TetA/multi-R_MdtG-like"/>
</dbReference>
<reference evidence="9" key="1">
    <citation type="submission" date="2020-05" db="EMBL/GenBank/DDBJ databases">
        <authorList>
            <person name="Chiriac C."/>
            <person name="Salcher M."/>
            <person name="Ghai R."/>
            <person name="Kavagutti S V."/>
        </authorList>
    </citation>
    <scope>NUCLEOTIDE SEQUENCE</scope>
</reference>
<feature type="domain" description="Major facilitator superfamily (MFS) profile" evidence="8">
    <location>
        <begin position="13"/>
        <end position="390"/>
    </location>
</feature>
<dbReference type="Pfam" id="PF07690">
    <property type="entry name" value="MFS_1"/>
    <property type="match status" value="1"/>
</dbReference>
<evidence type="ECO:0000256" key="1">
    <source>
        <dbReference type="ARBA" id="ARBA00004651"/>
    </source>
</evidence>
<feature type="transmembrane region" description="Helical" evidence="7">
    <location>
        <begin position="103"/>
        <end position="126"/>
    </location>
</feature>
<dbReference type="EMBL" id="CAEZVN010000044">
    <property type="protein sequence ID" value="CAB4632084.1"/>
    <property type="molecule type" value="Genomic_DNA"/>
</dbReference>
<keyword evidence="5 7" id="KW-1133">Transmembrane helix</keyword>
<proteinExistence type="predicted"/>
<feature type="transmembrane region" description="Helical" evidence="7">
    <location>
        <begin position="79"/>
        <end position="97"/>
    </location>
</feature>
<evidence type="ECO:0000313" key="9">
    <source>
        <dbReference type="EMBL" id="CAB4632084.1"/>
    </source>
</evidence>
<feature type="transmembrane region" description="Helical" evidence="7">
    <location>
        <begin position="247"/>
        <end position="265"/>
    </location>
</feature>
<feature type="transmembrane region" description="Helical" evidence="7">
    <location>
        <begin position="167"/>
        <end position="184"/>
    </location>
</feature>
<comment type="subcellular location">
    <subcellularLocation>
        <location evidence="1">Cell membrane</location>
        <topology evidence="1">Multi-pass membrane protein</topology>
    </subcellularLocation>
</comment>
<sequence>MTKTEQPFKIKSLVYPVFLPSFLFSVGEAALIPVIPASAEGFGADLATAGFIAGLGMLGTLFADIPAARIVNHFGERKAMIYAAAVAATGILFAVFATNMIMLSLGILITGACHAIFGLARHGYIAEVVPVEKRGRSLAILGGAFRAGGFVGPLLGAVVIATIGVSAVFWLPVIFSLLAGFILLSTKPGAMADTPPNQGHSIFFIARRENRKLRTLGLAASTLAIARTARTIGLPLWALYINLPVETAALYIGIAGALDFALFYTSGQVVDRFGRRWAAMPTLTGMAVSLFALTLAHDATGFLLVALALSLSNALGSGLVMVIGADLAPKDARNEFLAFYRLMIDGGVAMTAPALSLMTVIFGLPVAIAGFGVISLAGAVGMWRYIPKFEIN</sequence>